<evidence type="ECO:0000259" key="3">
    <source>
        <dbReference type="Pfam" id="PF25302"/>
    </source>
</evidence>
<evidence type="ECO:0000313" key="5">
    <source>
        <dbReference type="Proteomes" id="UP000473325"/>
    </source>
</evidence>
<keyword evidence="2" id="KW-1133">Transmembrane helix</keyword>
<keyword evidence="5" id="KW-1185">Reference proteome</keyword>
<dbReference type="Proteomes" id="UP000473325">
    <property type="component" value="Unassembled WGS sequence"/>
</dbReference>
<feature type="compositionally biased region" description="Pro residues" evidence="1">
    <location>
        <begin position="71"/>
        <end position="82"/>
    </location>
</feature>
<feature type="transmembrane region" description="Helical" evidence="2">
    <location>
        <begin position="155"/>
        <end position="175"/>
    </location>
</feature>
<keyword evidence="2" id="KW-0812">Transmembrane</keyword>
<comment type="caution">
    <text evidence="4">The sequence shown here is derived from an EMBL/GenBank/DDBJ whole genome shotgun (WGS) entry which is preliminary data.</text>
</comment>
<dbReference type="InterPro" id="IPR008979">
    <property type="entry name" value="Galactose-bd-like_sf"/>
</dbReference>
<evidence type="ECO:0000256" key="2">
    <source>
        <dbReference type="SAM" id="Phobius"/>
    </source>
</evidence>
<feature type="compositionally biased region" description="Basic and acidic residues" evidence="1">
    <location>
        <begin position="51"/>
        <end position="70"/>
    </location>
</feature>
<sequence>MDHEMVDETAPEPATEPMRCTACGQQLGAGRFCAHCGTPIGGRTPATSDEGDWRTDTAERARPVRTRDPRTPPSVSAPPLPQRYPLFADEVEGWTPDGALVTRAGLAPEPEPEPAPAPDSAIATWFDDEPPAYDDVRRDERDSWDDERGDRRSPWLWILVALLVVAAIAAAWWFVVRPDVGRSGAPTSGRDTPTGSDEASASAPQGATASNVAGEATATAPRTAPDSRDVDGNRTSFAASNLVDGDVETAWRAPGDVSGLRIRLQLAEPTTISEVGLVNGYAKTSGGVDWYAGNRRVSEVVWLFPDGTKVRQTLVDSREPQLIDLGPVTADSVVLRITGVTAPGEGRSGRDFTAISEIAVLGTPAG</sequence>
<feature type="region of interest" description="Disordered" evidence="1">
    <location>
        <begin position="105"/>
        <end position="149"/>
    </location>
</feature>
<dbReference type="InterPro" id="IPR057561">
    <property type="entry name" value="NADase_transloc"/>
</dbReference>
<dbReference type="Gene3D" id="2.60.120.260">
    <property type="entry name" value="Galactose-binding domain-like"/>
    <property type="match status" value="1"/>
</dbReference>
<gene>
    <name evidence="4" type="ORF">GRQ65_14760</name>
</gene>
<organism evidence="4 5">
    <name type="scientific">Nocardioides flavescens</name>
    <dbReference type="NCBI Taxonomy" id="2691959"/>
    <lineage>
        <taxon>Bacteria</taxon>
        <taxon>Bacillati</taxon>
        <taxon>Actinomycetota</taxon>
        <taxon>Actinomycetes</taxon>
        <taxon>Propionibacteriales</taxon>
        <taxon>Nocardioidaceae</taxon>
        <taxon>Nocardioides</taxon>
    </lineage>
</organism>
<dbReference type="SUPFAM" id="SSF49785">
    <property type="entry name" value="Galactose-binding domain-like"/>
    <property type="match status" value="1"/>
</dbReference>
<feature type="region of interest" description="Disordered" evidence="1">
    <location>
        <begin position="42"/>
        <end position="82"/>
    </location>
</feature>
<evidence type="ECO:0000256" key="1">
    <source>
        <dbReference type="SAM" id="MobiDB-lite"/>
    </source>
</evidence>
<dbReference type="Pfam" id="PF25302">
    <property type="entry name" value="NADase_transloc"/>
    <property type="match status" value="1"/>
</dbReference>
<dbReference type="NCBIfam" id="NF047619">
    <property type="entry name" value="NADase_discoid"/>
    <property type="match status" value="1"/>
</dbReference>
<feature type="domain" description="NAD glycohydrolase translocation F5/8 type C" evidence="3">
    <location>
        <begin position="229"/>
        <end position="360"/>
    </location>
</feature>
<keyword evidence="2" id="KW-0472">Membrane</keyword>
<name>A0A6L7EYT0_9ACTN</name>
<feature type="compositionally biased region" description="Polar residues" evidence="1">
    <location>
        <begin position="185"/>
        <end position="211"/>
    </location>
</feature>
<reference evidence="4 5" key="1">
    <citation type="submission" date="2019-12" db="EMBL/GenBank/DDBJ databases">
        <authorList>
            <person name="Kun Z."/>
        </authorList>
    </citation>
    <scope>NUCLEOTIDE SEQUENCE [LARGE SCALE GENOMIC DNA]</scope>
    <source>
        <strain evidence="4 5">YIM 123512</strain>
    </source>
</reference>
<feature type="compositionally biased region" description="Basic and acidic residues" evidence="1">
    <location>
        <begin position="134"/>
        <end position="149"/>
    </location>
</feature>
<proteinExistence type="predicted"/>
<dbReference type="AlphaFoldDB" id="A0A6L7EYT0"/>
<protein>
    <recommendedName>
        <fullName evidence="3">NAD glycohydrolase translocation F5/8 type C domain-containing protein</fullName>
    </recommendedName>
</protein>
<feature type="region of interest" description="Disordered" evidence="1">
    <location>
        <begin position="182"/>
        <end position="233"/>
    </location>
</feature>
<dbReference type="EMBL" id="WUEK01000009">
    <property type="protein sequence ID" value="MXG90808.1"/>
    <property type="molecule type" value="Genomic_DNA"/>
</dbReference>
<accession>A0A6L7EYT0</accession>
<evidence type="ECO:0000313" key="4">
    <source>
        <dbReference type="EMBL" id="MXG90808.1"/>
    </source>
</evidence>
<dbReference type="RefSeq" id="WP_160878748.1">
    <property type="nucleotide sequence ID" value="NZ_WUEK01000009.1"/>
</dbReference>